<dbReference type="EMBL" id="CP043538">
    <property type="protein sequence ID" value="QGY05747.1"/>
    <property type="molecule type" value="Genomic_DNA"/>
</dbReference>
<evidence type="ECO:0000256" key="4">
    <source>
        <dbReference type="SAM" id="MobiDB-lite"/>
    </source>
</evidence>
<dbReference type="Gene3D" id="3.40.50.720">
    <property type="entry name" value="NAD(P)-binding Rossmann-like Domain"/>
    <property type="match status" value="1"/>
</dbReference>
<dbReference type="NCBIfam" id="NF005495">
    <property type="entry name" value="PRK07109.1"/>
    <property type="match status" value="1"/>
</dbReference>
<name>A0A6B9FTJ9_9HYPH</name>
<evidence type="ECO:0000259" key="5">
    <source>
        <dbReference type="SMART" id="SM00822"/>
    </source>
</evidence>
<dbReference type="Proteomes" id="UP000012488">
    <property type="component" value="Chromosome"/>
</dbReference>
<dbReference type="GO" id="GO:0016491">
    <property type="term" value="F:oxidoreductase activity"/>
    <property type="evidence" value="ECO:0007669"/>
    <property type="project" value="UniProtKB-KW"/>
</dbReference>
<dbReference type="KEGG" id="mmes:MMSR116_30500"/>
<dbReference type="SMART" id="SM00822">
    <property type="entry name" value="PKS_KR"/>
    <property type="match status" value="1"/>
</dbReference>
<evidence type="ECO:0000313" key="6">
    <source>
        <dbReference type="EMBL" id="QGY05747.1"/>
    </source>
</evidence>
<reference evidence="6 7" key="1">
    <citation type="journal article" date="2012" name="Genet. Mol. Biol.">
        <title>Analysis of 16S rRNA and mxaF genes revealing insights into Methylobacterium niche-specific plant association.</title>
        <authorList>
            <person name="Dourado M.N."/>
            <person name="Andreote F.D."/>
            <person name="Dini-Andreote F."/>
            <person name="Conti R."/>
            <person name="Araujo J.M."/>
            <person name="Araujo W.L."/>
        </authorList>
    </citation>
    <scope>NUCLEOTIDE SEQUENCE [LARGE SCALE GENOMIC DNA]</scope>
    <source>
        <strain evidence="6 7">SR1.6/6</strain>
    </source>
</reference>
<dbReference type="GO" id="GO:0016020">
    <property type="term" value="C:membrane"/>
    <property type="evidence" value="ECO:0007669"/>
    <property type="project" value="TreeGrafter"/>
</dbReference>
<evidence type="ECO:0000313" key="7">
    <source>
        <dbReference type="Proteomes" id="UP000012488"/>
    </source>
</evidence>
<proteinExistence type="inferred from homology"/>
<dbReference type="PRINTS" id="PR00080">
    <property type="entry name" value="SDRFAMILY"/>
</dbReference>
<gene>
    <name evidence="6" type="ORF">MMSR116_30500</name>
</gene>
<dbReference type="OrthoDB" id="9781689at2"/>
<dbReference type="InterPro" id="IPR057326">
    <property type="entry name" value="KR_dom"/>
</dbReference>
<keyword evidence="2" id="KW-0560">Oxidoreductase</keyword>
<evidence type="ECO:0000256" key="2">
    <source>
        <dbReference type="ARBA" id="ARBA00023002"/>
    </source>
</evidence>
<evidence type="ECO:0000256" key="3">
    <source>
        <dbReference type="RuleBase" id="RU000363"/>
    </source>
</evidence>
<organism evidence="6 7">
    <name type="scientific">Methylobacterium mesophilicum SR1.6/6</name>
    <dbReference type="NCBI Taxonomy" id="908290"/>
    <lineage>
        <taxon>Bacteria</taxon>
        <taxon>Pseudomonadati</taxon>
        <taxon>Pseudomonadota</taxon>
        <taxon>Alphaproteobacteria</taxon>
        <taxon>Hyphomicrobiales</taxon>
        <taxon>Methylobacteriaceae</taxon>
        <taxon>Methylobacterium</taxon>
    </lineage>
</organism>
<feature type="region of interest" description="Disordered" evidence="4">
    <location>
        <begin position="332"/>
        <end position="356"/>
    </location>
</feature>
<dbReference type="InterPro" id="IPR020904">
    <property type="entry name" value="Sc_DH/Rdtase_CS"/>
</dbReference>
<comment type="similarity">
    <text evidence="1 3">Belongs to the short-chain dehydrogenases/reductases (SDR) family.</text>
</comment>
<dbReference type="AlphaFoldDB" id="A0A6B9FTJ9"/>
<sequence length="356" mass="38351">MPSRNGRNTVMVAGASAGVGRAVAHEFARHGWNVGLIARGEVGLRGTIRDVERAGGRAMAFAADVADAEAVAQAADELAERFGSIDVWVNNAMVTIYAPVQETSPGEFRRATEVTYLGQVHGTLAALRHMVPRDRGTIVHIGSALAYRSIPLQASYCAAKAAVRGFVDSLRSELLHDGSRVRLTMVQLPAVNTPQFDWARSRLPRRLEPVPPIYQPEAIARHVFRAAHDAPRELWIGASAWKAIVGNMLIPGWIDGYLARHGYRGEMTSVQAQKNRPDNLYDPVDTDPGAHGRFDGRATGHVAAADPRWLKLGLAAALGVVAGTMLFATEAHGQTDGRRRGRRAASEAIGPDAATR</sequence>
<evidence type="ECO:0000256" key="1">
    <source>
        <dbReference type="ARBA" id="ARBA00006484"/>
    </source>
</evidence>
<dbReference type="InterPro" id="IPR036291">
    <property type="entry name" value="NAD(P)-bd_dom_sf"/>
</dbReference>
<dbReference type="PANTHER" id="PTHR44196">
    <property type="entry name" value="DEHYDROGENASE/REDUCTASE SDR FAMILY MEMBER 7B"/>
    <property type="match status" value="1"/>
</dbReference>
<dbReference type="RefSeq" id="WP_051072203.1">
    <property type="nucleotide sequence ID" value="NZ_CP043538.1"/>
</dbReference>
<dbReference type="SUPFAM" id="SSF51735">
    <property type="entry name" value="NAD(P)-binding Rossmann-fold domains"/>
    <property type="match status" value="1"/>
</dbReference>
<protein>
    <submittedName>
        <fullName evidence="6">SDR family oxidoreductase</fullName>
    </submittedName>
</protein>
<dbReference type="PROSITE" id="PS00061">
    <property type="entry name" value="ADH_SHORT"/>
    <property type="match status" value="1"/>
</dbReference>
<reference evidence="6 7" key="2">
    <citation type="journal article" date="2013" name="Genome Announc.">
        <title>Draft Genome Sequence of Methylobacterium mesophilicum Strain SR1.6/6, Isolated from Citrus sinensis.</title>
        <authorList>
            <person name="Marinho Almeida D."/>
            <person name="Dini-Andreote F."/>
            <person name="Camargo Neves A.A."/>
            <person name="Juca Ramos R.T."/>
            <person name="Andreote F.D."/>
            <person name="Carneiro A.R."/>
            <person name="Oliveira de Souza Lima A."/>
            <person name="Caracciolo Gomes de Sa P.H."/>
            <person name="Ribeiro Barbosa M.S."/>
            <person name="Araujo W.L."/>
            <person name="Silva A."/>
        </authorList>
    </citation>
    <scope>NUCLEOTIDE SEQUENCE [LARGE SCALE GENOMIC DNA]</scope>
    <source>
        <strain evidence="6 7">SR1.6/6</strain>
    </source>
</reference>
<feature type="domain" description="Ketoreductase" evidence="5">
    <location>
        <begin position="8"/>
        <end position="194"/>
    </location>
</feature>
<dbReference type="PANTHER" id="PTHR44196:SF1">
    <property type="entry name" value="DEHYDROGENASE_REDUCTASE SDR FAMILY MEMBER 7B"/>
    <property type="match status" value="1"/>
</dbReference>
<dbReference type="InterPro" id="IPR002347">
    <property type="entry name" value="SDR_fam"/>
</dbReference>
<dbReference type="PRINTS" id="PR00081">
    <property type="entry name" value="GDHRDH"/>
</dbReference>
<accession>A0A6B9FTJ9</accession>
<dbReference type="Pfam" id="PF00106">
    <property type="entry name" value="adh_short"/>
    <property type="match status" value="1"/>
</dbReference>